<evidence type="ECO:0000256" key="2">
    <source>
        <dbReference type="ARBA" id="ARBA00022679"/>
    </source>
</evidence>
<dbReference type="InterPro" id="IPR002213">
    <property type="entry name" value="UDP_glucos_trans"/>
</dbReference>
<dbReference type="OrthoDB" id="5835829at2759"/>
<evidence type="ECO:0000256" key="1">
    <source>
        <dbReference type="ARBA" id="ARBA00009995"/>
    </source>
</evidence>
<comment type="caution">
    <text evidence="3">The sequence shown here is derived from an EMBL/GenBank/DDBJ whole genome shotgun (WGS) entry which is preliminary data.</text>
</comment>
<reference evidence="4" key="1">
    <citation type="submission" date="2017-01" db="EMBL/GenBank/DDBJ databases">
        <title>Comparative genomics of anhydrobiosis in the tardigrade Hypsibius dujardini.</title>
        <authorList>
            <person name="Yoshida Y."/>
            <person name="Koutsovoulos G."/>
            <person name="Laetsch D."/>
            <person name="Stevens L."/>
            <person name="Kumar S."/>
            <person name="Horikawa D."/>
            <person name="Ishino K."/>
            <person name="Komine S."/>
            <person name="Tomita M."/>
            <person name="Blaxter M."/>
            <person name="Arakawa K."/>
        </authorList>
    </citation>
    <scope>NUCLEOTIDE SEQUENCE [LARGE SCALE GENOMIC DNA]</scope>
    <source>
        <strain evidence="4">Z151</strain>
    </source>
</reference>
<protein>
    <submittedName>
        <fullName evidence="3">UDP-glycosyltransferase 84B1</fullName>
    </submittedName>
</protein>
<name>A0A1W0WR15_HYPEX</name>
<dbReference type="Pfam" id="PF00201">
    <property type="entry name" value="UDPGT"/>
    <property type="match status" value="1"/>
</dbReference>
<keyword evidence="4" id="KW-1185">Reference proteome</keyword>
<sequence>MVAETDRKHALFVGPPMFGHITPLMELAKKLTTHNFHITFAVSAAKAEEIVDRGYLPERFRSSIDIYPLHDGLPSDIDTHTDTSHFEEMQAPMEAPLGELLENMPTSWDENAALKNGPDRNGKGSLSNILPVDLVVCCATMYQPPTVCSQRGIPCFLVHTGSPFFLSMMRGLDFRLLPTITDEAYSDPTAPSKPAGIPIGMLDHFVKLQTIYGVGDTSPLHSGIIANGFDGMDPELWKVLENMPKDFIHSLHFIGPMLQAEDKLPATGKKAILAEKVAEWLDRQENGSVIYLSFGSMVFPQPHELLTLGRALLALGKPFIFSLRAEQQVHLPEIIQEKTAEQFETPYAPYLVIPWAQQQRILAHPATKVFLSHCGWNSTLEALWYGKPVVAWTLFADQPINADYLVDLGMAVRIQLTSLRTTKVTTEAELLSAFNKVGGWSAGARDDESCFEKAQQMALKAKQAMAPNGSSVKNFQKLLTLFRS</sequence>
<evidence type="ECO:0000313" key="4">
    <source>
        <dbReference type="Proteomes" id="UP000192578"/>
    </source>
</evidence>
<dbReference type="GO" id="GO:0080044">
    <property type="term" value="F:quercetin 7-O-glucosyltransferase activity"/>
    <property type="evidence" value="ECO:0007669"/>
    <property type="project" value="TreeGrafter"/>
</dbReference>
<dbReference type="Proteomes" id="UP000192578">
    <property type="component" value="Unassembled WGS sequence"/>
</dbReference>
<dbReference type="AlphaFoldDB" id="A0A1W0WR15"/>
<organism evidence="3 4">
    <name type="scientific">Hypsibius exemplaris</name>
    <name type="common">Freshwater tardigrade</name>
    <dbReference type="NCBI Taxonomy" id="2072580"/>
    <lineage>
        <taxon>Eukaryota</taxon>
        <taxon>Metazoa</taxon>
        <taxon>Ecdysozoa</taxon>
        <taxon>Tardigrada</taxon>
        <taxon>Eutardigrada</taxon>
        <taxon>Parachela</taxon>
        <taxon>Hypsibioidea</taxon>
        <taxon>Hypsibiidae</taxon>
        <taxon>Hypsibius</taxon>
    </lineage>
</organism>
<accession>A0A1W0WR15</accession>
<evidence type="ECO:0000313" key="3">
    <source>
        <dbReference type="EMBL" id="OQV17593.1"/>
    </source>
</evidence>
<dbReference type="PANTHER" id="PTHR11926:SF1412">
    <property type="entry name" value="UDP-GLYCOSYLTRANSFERASE 83A1-LIKE"/>
    <property type="match status" value="1"/>
</dbReference>
<dbReference type="Gene3D" id="3.40.50.2000">
    <property type="entry name" value="Glycogen Phosphorylase B"/>
    <property type="match status" value="2"/>
</dbReference>
<proteinExistence type="inferred from homology"/>
<gene>
    <name evidence="3" type="ORF">BV898_08363</name>
</gene>
<dbReference type="GO" id="GO:0080043">
    <property type="term" value="F:quercetin 3-O-glucosyltransferase activity"/>
    <property type="evidence" value="ECO:0007669"/>
    <property type="project" value="TreeGrafter"/>
</dbReference>
<dbReference type="SUPFAM" id="SSF53756">
    <property type="entry name" value="UDP-Glycosyltransferase/glycogen phosphorylase"/>
    <property type="match status" value="1"/>
</dbReference>
<dbReference type="CDD" id="cd03784">
    <property type="entry name" value="GT1_Gtf-like"/>
    <property type="match status" value="1"/>
</dbReference>
<comment type="similarity">
    <text evidence="1">Belongs to the UDP-glycosyltransferase family.</text>
</comment>
<dbReference type="PANTHER" id="PTHR11926">
    <property type="entry name" value="GLUCOSYL/GLUCURONOSYL TRANSFERASES"/>
    <property type="match status" value="1"/>
</dbReference>
<keyword evidence="2" id="KW-0808">Transferase</keyword>
<dbReference type="EMBL" id="MTYJ01000059">
    <property type="protein sequence ID" value="OQV17593.1"/>
    <property type="molecule type" value="Genomic_DNA"/>
</dbReference>